<evidence type="ECO:0000313" key="7">
    <source>
        <dbReference type="EMBL" id="MFD1201055.1"/>
    </source>
</evidence>
<name>A0ABW3TK41_9MICO</name>
<evidence type="ECO:0000256" key="2">
    <source>
        <dbReference type="ARBA" id="ARBA00010961"/>
    </source>
</evidence>
<evidence type="ECO:0000256" key="5">
    <source>
        <dbReference type="ARBA" id="ARBA00023172"/>
    </source>
</evidence>
<dbReference type="EMBL" id="JBHTLY010000002">
    <property type="protein sequence ID" value="MFD1201055.1"/>
    <property type="molecule type" value="Genomic_DNA"/>
</dbReference>
<feature type="region of interest" description="Disordered" evidence="6">
    <location>
        <begin position="330"/>
        <end position="352"/>
    </location>
</feature>
<evidence type="ECO:0000256" key="3">
    <source>
        <dbReference type="ARBA" id="ARBA00022578"/>
    </source>
</evidence>
<dbReference type="InterPro" id="IPR001207">
    <property type="entry name" value="Transposase_mutator"/>
</dbReference>
<feature type="compositionally biased region" description="Basic and acidic residues" evidence="6">
    <location>
        <begin position="331"/>
        <end position="341"/>
    </location>
</feature>
<dbReference type="InterPro" id="IPR048004">
    <property type="entry name" value="IS1249_transpos"/>
</dbReference>
<comment type="function">
    <text evidence="1">Required for the transposition of the insertion element.</text>
</comment>
<evidence type="ECO:0000256" key="6">
    <source>
        <dbReference type="SAM" id="MobiDB-lite"/>
    </source>
</evidence>
<dbReference type="PROSITE" id="PS01007">
    <property type="entry name" value="TRANSPOSASE_MUTATOR"/>
    <property type="match status" value="1"/>
</dbReference>
<reference evidence="8" key="1">
    <citation type="journal article" date="2019" name="Int. J. Syst. Evol. Microbiol.">
        <title>The Global Catalogue of Microorganisms (GCM) 10K type strain sequencing project: providing services to taxonomists for standard genome sequencing and annotation.</title>
        <authorList>
            <consortium name="The Broad Institute Genomics Platform"/>
            <consortium name="The Broad Institute Genome Sequencing Center for Infectious Disease"/>
            <person name="Wu L."/>
            <person name="Ma J."/>
        </authorList>
    </citation>
    <scope>NUCLEOTIDE SEQUENCE [LARGE SCALE GENOMIC DNA]</scope>
    <source>
        <strain evidence="8">CCUG 50213</strain>
    </source>
</reference>
<dbReference type="Proteomes" id="UP001597181">
    <property type="component" value="Unassembled WGS sequence"/>
</dbReference>
<protein>
    <submittedName>
        <fullName evidence="7">IS1249 family transposase</fullName>
    </submittedName>
</protein>
<gene>
    <name evidence="7" type="ORF">ACFQ3U_04015</name>
</gene>
<keyword evidence="3" id="KW-0815">Transposition</keyword>
<organism evidence="7 8">
    <name type="scientific">Leucobacter albus</name>
    <dbReference type="NCBI Taxonomy" id="272210"/>
    <lineage>
        <taxon>Bacteria</taxon>
        <taxon>Bacillati</taxon>
        <taxon>Actinomycetota</taxon>
        <taxon>Actinomycetes</taxon>
        <taxon>Micrococcales</taxon>
        <taxon>Microbacteriaceae</taxon>
        <taxon>Leucobacter</taxon>
    </lineage>
</organism>
<comment type="caution">
    <text evidence="7">The sequence shown here is derived from an EMBL/GenBank/DDBJ whole genome shotgun (WGS) entry which is preliminary data.</text>
</comment>
<proteinExistence type="inferred from homology"/>
<keyword evidence="4" id="KW-0238">DNA-binding</keyword>
<dbReference type="NCBIfam" id="NF033544">
    <property type="entry name" value="transpos_IS1249"/>
    <property type="match status" value="1"/>
</dbReference>
<evidence type="ECO:0000256" key="1">
    <source>
        <dbReference type="ARBA" id="ARBA00002190"/>
    </source>
</evidence>
<keyword evidence="8" id="KW-1185">Reference proteome</keyword>
<dbReference type="RefSeq" id="WP_343956906.1">
    <property type="nucleotide sequence ID" value="NZ_BAAAKZ010000001.1"/>
</dbReference>
<keyword evidence="5" id="KW-0233">DNA recombination</keyword>
<evidence type="ECO:0000256" key="4">
    <source>
        <dbReference type="ARBA" id="ARBA00023125"/>
    </source>
</evidence>
<dbReference type="Pfam" id="PF00872">
    <property type="entry name" value="Transposase_mut"/>
    <property type="match status" value="1"/>
</dbReference>
<accession>A0ABW3TK41</accession>
<comment type="similarity">
    <text evidence="2">Belongs to the transposase mutator family.</text>
</comment>
<evidence type="ECO:0000313" key="8">
    <source>
        <dbReference type="Proteomes" id="UP001597181"/>
    </source>
</evidence>
<sequence>MPTSLNSTTCLLCGTKLVKNGRHPSGTQRWRCTSCGTSQTRKRPDLTQREHLRAFVSWLTGKRSQPEIDGTQTGRSFRRRTAKCWTMRPHLPPCNTIHHAVMVDGIWIGSWCLLIALSDTGHVLAWQWCSGETTAAWSALLTKVPPPAVLVSDGGTGLPSALRQAWPHTWHQRCLFHLQMNVTRHLTRNPRTKAGRALRALIQHLSDVRDEDQAIQWQVLLNQWWQEYGYLTRERTLLRNGYFGFTHDRLRKAWLLVHNVVRKDLIFTYVRYGNPRTTSPLEGGVNAQLREMLRRHRGMSEEHRRRAAEWFLTVREIGIDEALATATTAIEKPRPEPREEPEGPALYDTGLDSGEGLWMRAGWAGRG</sequence>